<dbReference type="InterPro" id="IPR032675">
    <property type="entry name" value="LRR_dom_sf"/>
</dbReference>
<evidence type="ECO:0000256" key="7">
    <source>
        <dbReference type="ARBA" id="ARBA00022614"/>
    </source>
</evidence>
<name>A0A8T2NHI4_9TELE</name>
<evidence type="ECO:0000313" key="17">
    <source>
        <dbReference type="Proteomes" id="UP000824540"/>
    </source>
</evidence>
<dbReference type="SMART" id="SM00013">
    <property type="entry name" value="LRRNT"/>
    <property type="match status" value="1"/>
</dbReference>
<dbReference type="Pfam" id="PF13855">
    <property type="entry name" value="LRR_8"/>
    <property type="match status" value="2"/>
</dbReference>
<dbReference type="PANTHER" id="PTHR45712:SF4">
    <property type="entry name" value="FIBROMODULIN"/>
    <property type="match status" value="1"/>
</dbReference>
<evidence type="ECO:0000256" key="11">
    <source>
        <dbReference type="ARBA" id="ARBA00023157"/>
    </source>
</evidence>
<dbReference type="OrthoDB" id="1668230at2759"/>
<reference evidence="16" key="1">
    <citation type="thesis" date="2021" institute="BYU ScholarsArchive" country="Provo, UT, USA">
        <title>Applications of and Algorithms for Genome Assembly and Genomic Analyses with an Emphasis on Marine Teleosts.</title>
        <authorList>
            <person name="Pickett B.D."/>
        </authorList>
    </citation>
    <scope>NUCLEOTIDE SEQUENCE</scope>
    <source>
        <strain evidence="16">HI-2016</strain>
    </source>
</reference>
<evidence type="ECO:0000256" key="4">
    <source>
        <dbReference type="ARBA" id="ARBA00018230"/>
    </source>
</evidence>
<dbReference type="Pfam" id="PF00560">
    <property type="entry name" value="LRR_1"/>
    <property type="match status" value="1"/>
</dbReference>
<gene>
    <name evidence="16" type="ORF">JZ751_023366</name>
</gene>
<sequence>METTSFLQTIGSVVVTLFQCPPDNSHAVKMRLIALLLVAGLCDLGLCRTQDPFIWLSYLRSRYRTHGALYADTTGGDCPLECECPPSYPIAMYCNGRGLRQVPTVPSRMRYVYLQNNEISRIQDNAFENATGLVWLMLHDNQLTSDQVGPRVFSKLTNLKRLYLDNNLLNHVPSNLPPSIRYLRLGGNNITTLEEDDFKGMDDLTILQLQDNNIEEVGGALKSLPSLTLLDISGNNLQKVPDLLPERLHQLYLQSNSIETVPANFLRKLSQLQFFRLANNQLTDKGIPPNTFNVTGLIELDLSYNKLERIPPVSTNLQHLYLQANQIKEFSVGSFCTVVDNRHYSNLRVLRLDGNEINTDDFPAEAPLCLRLARSIDI</sequence>
<evidence type="ECO:0000256" key="12">
    <source>
        <dbReference type="ARBA" id="ARBA00023180"/>
    </source>
</evidence>
<protein>
    <recommendedName>
        <fullName evidence="4">Fibromodulin</fullName>
    </recommendedName>
    <alternativeName>
        <fullName evidence="14">Keratan sulfate proteoglycan fibromodulin</fullName>
    </alternativeName>
</protein>
<keyword evidence="17" id="KW-1185">Reference proteome</keyword>
<comment type="function">
    <text evidence="13">Affects the rate of fibrils formation. May have a primary role in collagen fibrillogenesis.</text>
</comment>
<dbReference type="InterPro" id="IPR001611">
    <property type="entry name" value="Leu-rich_rpt"/>
</dbReference>
<keyword evidence="5" id="KW-0964">Secreted</keyword>
<dbReference type="AlphaFoldDB" id="A0A8T2NHI4"/>
<dbReference type="InterPro" id="IPR050333">
    <property type="entry name" value="SLRP"/>
</dbReference>
<evidence type="ECO:0000256" key="6">
    <source>
        <dbReference type="ARBA" id="ARBA00022530"/>
    </source>
</evidence>
<evidence type="ECO:0000256" key="10">
    <source>
        <dbReference type="ARBA" id="ARBA00022974"/>
    </source>
</evidence>
<dbReference type="GO" id="GO:0005615">
    <property type="term" value="C:extracellular space"/>
    <property type="evidence" value="ECO:0007669"/>
    <property type="project" value="TreeGrafter"/>
</dbReference>
<evidence type="ECO:0000259" key="15">
    <source>
        <dbReference type="SMART" id="SM00013"/>
    </source>
</evidence>
<proteinExistence type="inferred from homology"/>
<keyword evidence="9" id="KW-0677">Repeat</keyword>
<keyword evidence="12" id="KW-0325">Glycoprotein</keyword>
<dbReference type="InterPro" id="IPR000372">
    <property type="entry name" value="LRRNT"/>
</dbReference>
<organism evidence="16 17">
    <name type="scientific">Albula glossodonta</name>
    <name type="common">roundjaw bonefish</name>
    <dbReference type="NCBI Taxonomy" id="121402"/>
    <lineage>
        <taxon>Eukaryota</taxon>
        <taxon>Metazoa</taxon>
        <taxon>Chordata</taxon>
        <taxon>Craniata</taxon>
        <taxon>Vertebrata</taxon>
        <taxon>Euteleostomi</taxon>
        <taxon>Actinopterygii</taxon>
        <taxon>Neopterygii</taxon>
        <taxon>Teleostei</taxon>
        <taxon>Albuliformes</taxon>
        <taxon>Albulidae</taxon>
        <taxon>Albula</taxon>
    </lineage>
</organism>
<evidence type="ECO:0000256" key="14">
    <source>
        <dbReference type="ARBA" id="ARBA00032216"/>
    </source>
</evidence>
<dbReference type="SMART" id="SM00364">
    <property type="entry name" value="LRR_BAC"/>
    <property type="match status" value="5"/>
</dbReference>
<evidence type="ECO:0000313" key="16">
    <source>
        <dbReference type="EMBL" id="KAG9339719.1"/>
    </source>
</evidence>
<dbReference type="Gene3D" id="3.80.10.10">
    <property type="entry name" value="Ribonuclease Inhibitor"/>
    <property type="match status" value="3"/>
</dbReference>
<dbReference type="PANTHER" id="PTHR45712">
    <property type="entry name" value="AGAP008170-PA"/>
    <property type="match status" value="1"/>
</dbReference>
<keyword evidence="10" id="KW-0654">Proteoglycan</keyword>
<comment type="similarity">
    <text evidence="2">Belongs to the small leucine-rich proteoglycan (SLRP) family. SLRP class II subfamily.</text>
</comment>
<dbReference type="SMART" id="SM00369">
    <property type="entry name" value="LRR_TYP"/>
    <property type="match status" value="8"/>
</dbReference>
<keyword evidence="7" id="KW-0433">Leucine-rich repeat</keyword>
<evidence type="ECO:0000256" key="13">
    <source>
        <dbReference type="ARBA" id="ARBA00025136"/>
    </source>
</evidence>
<feature type="domain" description="LRRNT" evidence="15">
    <location>
        <begin position="77"/>
        <end position="111"/>
    </location>
</feature>
<evidence type="ECO:0000256" key="5">
    <source>
        <dbReference type="ARBA" id="ARBA00022525"/>
    </source>
</evidence>
<dbReference type="SUPFAM" id="SSF52058">
    <property type="entry name" value="L domain-like"/>
    <property type="match status" value="1"/>
</dbReference>
<keyword evidence="6" id="KW-0272">Extracellular matrix</keyword>
<dbReference type="PROSITE" id="PS51450">
    <property type="entry name" value="LRR"/>
    <property type="match status" value="2"/>
</dbReference>
<evidence type="ECO:0000256" key="3">
    <source>
        <dbReference type="ARBA" id="ARBA00011226"/>
    </source>
</evidence>
<evidence type="ECO:0000256" key="8">
    <source>
        <dbReference type="ARBA" id="ARBA00022729"/>
    </source>
</evidence>
<dbReference type="Proteomes" id="UP000824540">
    <property type="component" value="Unassembled WGS sequence"/>
</dbReference>
<comment type="subunit">
    <text evidence="3">Binds to type I and type II collagen.</text>
</comment>
<dbReference type="FunFam" id="3.80.10.10:FF:000073">
    <property type="entry name" value="Lumican"/>
    <property type="match status" value="1"/>
</dbReference>
<keyword evidence="8" id="KW-0732">Signal</keyword>
<evidence type="ECO:0000256" key="9">
    <source>
        <dbReference type="ARBA" id="ARBA00022737"/>
    </source>
</evidence>
<dbReference type="InterPro" id="IPR003591">
    <property type="entry name" value="Leu-rich_rpt_typical-subtyp"/>
</dbReference>
<comment type="subcellular location">
    <subcellularLocation>
        <location evidence="1">Secreted</location>
        <location evidence="1">Extracellular space</location>
        <location evidence="1">Extracellular matrix</location>
    </subcellularLocation>
</comment>
<keyword evidence="11" id="KW-1015">Disulfide bond</keyword>
<comment type="caution">
    <text evidence="16">The sequence shown here is derived from an EMBL/GenBank/DDBJ whole genome shotgun (WGS) entry which is preliminary data.</text>
</comment>
<accession>A0A8T2NHI4</accession>
<dbReference type="EMBL" id="JAFBMS010000051">
    <property type="protein sequence ID" value="KAG9339719.1"/>
    <property type="molecule type" value="Genomic_DNA"/>
</dbReference>
<evidence type="ECO:0000256" key="2">
    <source>
        <dbReference type="ARBA" id="ARBA00005818"/>
    </source>
</evidence>
<evidence type="ECO:0000256" key="1">
    <source>
        <dbReference type="ARBA" id="ARBA00004498"/>
    </source>
</evidence>